<keyword evidence="4" id="KW-1003">Cell membrane</keyword>
<dbReference type="PROSITE" id="PS00874">
    <property type="entry name" value="T2SP_F"/>
    <property type="match status" value="1"/>
</dbReference>
<evidence type="ECO:0000256" key="1">
    <source>
        <dbReference type="ARBA" id="ARBA00004429"/>
    </source>
</evidence>
<evidence type="ECO:0000313" key="12">
    <source>
        <dbReference type="EMBL" id="MBB5174397.1"/>
    </source>
</evidence>
<dbReference type="GO" id="GO:0005886">
    <property type="term" value="C:plasma membrane"/>
    <property type="evidence" value="ECO:0007669"/>
    <property type="project" value="UniProtKB-SubCell"/>
</dbReference>
<keyword evidence="3 9" id="KW-0813">Transport</keyword>
<gene>
    <name evidence="12" type="ORF">HNQ41_002612</name>
</gene>
<feature type="transmembrane region" description="Helical" evidence="10">
    <location>
        <begin position="166"/>
        <end position="189"/>
    </location>
</feature>
<evidence type="ECO:0000256" key="6">
    <source>
        <dbReference type="ARBA" id="ARBA00022692"/>
    </source>
</evidence>
<keyword evidence="6 9" id="KW-0812">Transmembrane</keyword>
<feature type="transmembrane region" description="Helical" evidence="10">
    <location>
        <begin position="220"/>
        <end position="238"/>
    </location>
</feature>
<sequence length="401" mass="45411">MPTFYYEGRNRYGKRVKGKQKAQSEQDARDLLKENKVIVMQLKELDSWLYKEVNVARSVKAKDFIVYLRQFSTLLKAGVTIVDANDILAEQTESKALKRVLRDVSEELRAGNRLSEAAEKHPRVFPTMFTNMMRAGEAGGNLDEILERLADDYEKQFETRQKMISAVSYPAVVAAVALVIVSFLLTFVVPSFTSMFADFDSELPWITTFVLTLGEGMQRFWWLMLLVVVGVGVGLFYARRSERGRWYFDYWLLKIPIVGPLVQRAILARMARTFSALLASSVPILQATMIVERIVQNEIIASVIREIRASLEKGDSMTVPMEKHWIFPSLVTQMVRVGEKSGVLDEMLAKVADFYEAEVDHATDRMKTMLEPLLIVVLSVVVGVIVASIAIPMFEIFDSVG</sequence>
<dbReference type="InterPro" id="IPR018076">
    <property type="entry name" value="T2SS_GspF_dom"/>
</dbReference>
<dbReference type="RefSeq" id="WP_184664820.1">
    <property type="nucleotide sequence ID" value="NZ_JACHHB010000012.1"/>
</dbReference>
<dbReference type="Pfam" id="PF00482">
    <property type="entry name" value="T2SSF"/>
    <property type="match status" value="2"/>
</dbReference>
<dbReference type="InterPro" id="IPR001992">
    <property type="entry name" value="T2SS_GspF/T4SS_PilC_CS"/>
</dbReference>
<keyword evidence="8 10" id="KW-0472">Membrane</keyword>
<evidence type="ECO:0000256" key="2">
    <source>
        <dbReference type="ARBA" id="ARBA00005745"/>
    </source>
</evidence>
<dbReference type="InterPro" id="IPR003004">
    <property type="entry name" value="GspF/PilC"/>
</dbReference>
<dbReference type="EMBL" id="JACHHB010000012">
    <property type="protein sequence ID" value="MBB5174397.1"/>
    <property type="molecule type" value="Genomic_DNA"/>
</dbReference>
<keyword evidence="7 10" id="KW-1133">Transmembrane helix</keyword>
<reference evidence="12 13" key="1">
    <citation type="submission" date="2020-08" db="EMBL/GenBank/DDBJ databases">
        <title>Genomic Encyclopedia of Type Strains, Phase IV (KMG-IV): sequencing the most valuable type-strain genomes for metagenomic binning, comparative biology and taxonomic classification.</title>
        <authorList>
            <person name="Goeker M."/>
        </authorList>
    </citation>
    <scope>NUCLEOTIDE SEQUENCE [LARGE SCALE GENOMIC DNA]</scope>
    <source>
        <strain evidence="12 13">DSM 24696</strain>
    </source>
</reference>
<keyword evidence="13" id="KW-1185">Reference proteome</keyword>
<proteinExistence type="inferred from homology"/>
<organism evidence="12 13">
    <name type="scientific">Texcoconibacillus texcoconensis</name>
    <dbReference type="NCBI Taxonomy" id="1095777"/>
    <lineage>
        <taxon>Bacteria</taxon>
        <taxon>Bacillati</taxon>
        <taxon>Bacillota</taxon>
        <taxon>Bacilli</taxon>
        <taxon>Bacillales</taxon>
        <taxon>Bacillaceae</taxon>
        <taxon>Texcoconibacillus</taxon>
    </lineage>
</organism>
<dbReference type="InterPro" id="IPR042094">
    <property type="entry name" value="T2SS_GspF_sf"/>
</dbReference>
<evidence type="ECO:0000256" key="8">
    <source>
        <dbReference type="ARBA" id="ARBA00023136"/>
    </source>
</evidence>
<evidence type="ECO:0000256" key="10">
    <source>
        <dbReference type="SAM" id="Phobius"/>
    </source>
</evidence>
<feature type="domain" description="Type II secretion system protein GspF" evidence="11">
    <location>
        <begin position="271"/>
        <end position="392"/>
    </location>
</feature>
<comment type="similarity">
    <text evidence="2 9">Belongs to the GSP F family.</text>
</comment>
<protein>
    <submittedName>
        <fullName evidence="12">Type IV pilus assembly protein PilC</fullName>
    </submittedName>
</protein>
<evidence type="ECO:0000256" key="5">
    <source>
        <dbReference type="ARBA" id="ARBA00022519"/>
    </source>
</evidence>
<comment type="subcellular location">
    <subcellularLocation>
        <location evidence="1">Cell inner membrane</location>
        <topology evidence="1">Multi-pass membrane protein</topology>
    </subcellularLocation>
    <subcellularLocation>
        <location evidence="9">Cell membrane</location>
        <topology evidence="9">Multi-pass membrane protein</topology>
    </subcellularLocation>
</comment>
<dbReference type="PRINTS" id="PR00812">
    <property type="entry name" value="BCTERIALGSPF"/>
</dbReference>
<accession>A0A840QT02</accession>
<evidence type="ECO:0000256" key="9">
    <source>
        <dbReference type="RuleBase" id="RU003923"/>
    </source>
</evidence>
<dbReference type="FunFam" id="1.20.81.30:FF:000001">
    <property type="entry name" value="Type II secretion system protein F"/>
    <property type="match status" value="2"/>
</dbReference>
<evidence type="ECO:0000256" key="4">
    <source>
        <dbReference type="ARBA" id="ARBA00022475"/>
    </source>
</evidence>
<comment type="caution">
    <text evidence="12">The sequence shown here is derived from an EMBL/GenBank/DDBJ whole genome shotgun (WGS) entry which is preliminary data.</text>
</comment>
<feature type="domain" description="Type II secretion system protein GspF" evidence="11">
    <location>
        <begin position="67"/>
        <end position="190"/>
    </location>
</feature>
<evidence type="ECO:0000259" key="11">
    <source>
        <dbReference type="Pfam" id="PF00482"/>
    </source>
</evidence>
<evidence type="ECO:0000256" key="7">
    <source>
        <dbReference type="ARBA" id="ARBA00022989"/>
    </source>
</evidence>
<dbReference type="Proteomes" id="UP000551878">
    <property type="component" value="Unassembled WGS sequence"/>
</dbReference>
<dbReference type="AlphaFoldDB" id="A0A840QT02"/>
<dbReference type="Gene3D" id="1.20.81.30">
    <property type="entry name" value="Type II secretion system (T2SS), domain F"/>
    <property type="match status" value="2"/>
</dbReference>
<dbReference type="GO" id="GO:0009306">
    <property type="term" value="P:protein secretion"/>
    <property type="evidence" value="ECO:0007669"/>
    <property type="project" value="InterPro"/>
</dbReference>
<dbReference type="PANTHER" id="PTHR30012">
    <property type="entry name" value="GENERAL SECRETION PATHWAY PROTEIN"/>
    <property type="match status" value="1"/>
</dbReference>
<evidence type="ECO:0000256" key="3">
    <source>
        <dbReference type="ARBA" id="ARBA00022448"/>
    </source>
</evidence>
<evidence type="ECO:0000313" key="13">
    <source>
        <dbReference type="Proteomes" id="UP000551878"/>
    </source>
</evidence>
<keyword evidence="5" id="KW-0997">Cell inner membrane</keyword>
<name>A0A840QT02_9BACI</name>
<dbReference type="PANTHER" id="PTHR30012:SF0">
    <property type="entry name" value="TYPE II SECRETION SYSTEM PROTEIN F-RELATED"/>
    <property type="match status" value="1"/>
</dbReference>
<feature type="transmembrane region" description="Helical" evidence="10">
    <location>
        <begin position="373"/>
        <end position="394"/>
    </location>
</feature>